<evidence type="ECO:0000256" key="1">
    <source>
        <dbReference type="SAM" id="Phobius"/>
    </source>
</evidence>
<evidence type="ECO:0000313" key="3">
    <source>
        <dbReference type="Proteomes" id="UP000215914"/>
    </source>
</evidence>
<sequence length="52" mass="6089">MIQNHDTKKISFTLNNHTSSAIKYLTFFTYVTSCLFYRIYSNASSKFQKGKN</sequence>
<accession>A0A9K3IPS3</accession>
<dbReference type="AlphaFoldDB" id="A0A9K3IPS3"/>
<comment type="caution">
    <text evidence="2">The sequence shown here is derived from an EMBL/GenBank/DDBJ whole genome shotgun (WGS) entry which is preliminary data.</text>
</comment>
<dbReference type="Proteomes" id="UP000215914">
    <property type="component" value="Unassembled WGS sequence"/>
</dbReference>
<keyword evidence="3" id="KW-1185">Reference proteome</keyword>
<keyword evidence="1" id="KW-1133">Transmembrane helix</keyword>
<name>A0A9K3IPS3_HELAN</name>
<proteinExistence type="predicted"/>
<protein>
    <submittedName>
        <fullName evidence="2">Uncharacterized protein</fullName>
    </submittedName>
</protein>
<keyword evidence="1" id="KW-0472">Membrane</keyword>
<reference evidence="2" key="2">
    <citation type="submission" date="2020-06" db="EMBL/GenBank/DDBJ databases">
        <title>Helianthus annuus Genome sequencing and assembly Release 2.</title>
        <authorList>
            <person name="Gouzy J."/>
            <person name="Langlade N."/>
            <person name="Munos S."/>
        </authorList>
    </citation>
    <scope>NUCLEOTIDE SEQUENCE</scope>
    <source>
        <tissue evidence="2">Leaves</tissue>
    </source>
</reference>
<dbReference type="EMBL" id="MNCJ02000322">
    <property type="protein sequence ID" value="KAF5800230.1"/>
    <property type="molecule type" value="Genomic_DNA"/>
</dbReference>
<feature type="transmembrane region" description="Helical" evidence="1">
    <location>
        <begin position="21"/>
        <end position="40"/>
    </location>
</feature>
<gene>
    <name evidence="2" type="ORF">HanXRQr2_Chr07g0313641</name>
</gene>
<dbReference type="Gramene" id="mRNA:HanXRQr2_Chr07g0313641">
    <property type="protein sequence ID" value="CDS:HanXRQr2_Chr07g0313641.1"/>
    <property type="gene ID" value="HanXRQr2_Chr07g0313641"/>
</dbReference>
<evidence type="ECO:0000313" key="2">
    <source>
        <dbReference type="EMBL" id="KAF5800230.1"/>
    </source>
</evidence>
<keyword evidence="1" id="KW-0812">Transmembrane</keyword>
<organism evidence="2 3">
    <name type="scientific">Helianthus annuus</name>
    <name type="common">Common sunflower</name>
    <dbReference type="NCBI Taxonomy" id="4232"/>
    <lineage>
        <taxon>Eukaryota</taxon>
        <taxon>Viridiplantae</taxon>
        <taxon>Streptophyta</taxon>
        <taxon>Embryophyta</taxon>
        <taxon>Tracheophyta</taxon>
        <taxon>Spermatophyta</taxon>
        <taxon>Magnoliopsida</taxon>
        <taxon>eudicotyledons</taxon>
        <taxon>Gunneridae</taxon>
        <taxon>Pentapetalae</taxon>
        <taxon>asterids</taxon>
        <taxon>campanulids</taxon>
        <taxon>Asterales</taxon>
        <taxon>Asteraceae</taxon>
        <taxon>Asteroideae</taxon>
        <taxon>Heliantheae alliance</taxon>
        <taxon>Heliantheae</taxon>
        <taxon>Helianthus</taxon>
    </lineage>
</organism>
<reference evidence="2" key="1">
    <citation type="journal article" date="2017" name="Nature">
        <title>The sunflower genome provides insights into oil metabolism, flowering and Asterid evolution.</title>
        <authorList>
            <person name="Badouin H."/>
            <person name="Gouzy J."/>
            <person name="Grassa C.J."/>
            <person name="Murat F."/>
            <person name="Staton S.E."/>
            <person name="Cottret L."/>
            <person name="Lelandais-Briere C."/>
            <person name="Owens G.L."/>
            <person name="Carrere S."/>
            <person name="Mayjonade B."/>
            <person name="Legrand L."/>
            <person name="Gill N."/>
            <person name="Kane N.C."/>
            <person name="Bowers J.E."/>
            <person name="Hubner S."/>
            <person name="Bellec A."/>
            <person name="Berard A."/>
            <person name="Berges H."/>
            <person name="Blanchet N."/>
            <person name="Boniface M.C."/>
            <person name="Brunel D."/>
            <person name="Catrice O."/>
            <person name="Chaidir N."/>
            <person name="Claudel C."/>
            <person name="Donnadieu C."/>
            <person name="Faraut T."/>
            <person name="Fievet G."/>
            <person name="Helmstetter N."/>
            <person name="King M."/>
            <person name="Knapp S.J."/>
            <person name="Lai Z."/>
            <person name="Le Paslier M.C."/>
            <person name="Lippi Y."/>
            <person name="Lorenzon L."/>
            <person name="Mandel J.R."/>
            <person name="Marage G."/>
            <person name="Marchand G."/>
            <person name="Marquand E."/>
            <person name="Bret-Mestries E."/>
            <person name="Morien E."/>
            <person name="Nambeesan S."/>
            <person name="Nguyen T."/>
            <person name="Pegot-Espagnet P."/>
            <person name="Pouilly N."/>
            <person name="Raftis F."/>
            <person name="Sallet E."/>
            <person name="Schiex T."/>
            <person name="Thomas J."/>
            <person name="Vandecasteele C."/>
            <person name="Vares D."/>
            <person name="Vear F."/>
            <person name="Vautrin S."/>
            <person name="Crespi M."/>
            <person name="Mangin B."/>
            <person name="Burke J.M."/>
            <person name="Salse J."/>
            <person name="Munos S."/>
            <person name="Vincourt P."/>
            <person name="Rieseberg L.H."/>
            <person name="Langlade N.B."/>
        </authorList>
    </citation>
    <scope>NUCLEOTIDE SEQUENCE</scope>
    <source>
        <tissue evidence="2">Leaves</tissue>
    </source>
</reference>